<keyword evidence="3" id="KW-0378">Hydrolase</keyword>
<dbReference type="GO" id="GO:0019104">
    <property type="term" value="F:DNA N-glycosylase activity"/>
    <property type="evidence" value="ECO:0007669"/>
    <property type="project" value="TreeGrafter"/>
</dbReference>
<evidence type="ECO:0000259" key="2">
    <source>
        <dbReference type="Pfam" id="PF06831"/>
    </source>
</evidence>
<evidence type="ECO:0000313" key="3">
    <source>
        <dbReference type="EMBL" id="QKU34032.1"/>
    </source>
</evidence>
<dbReference type="GO" id="GO:0003684">
    <property type="term" value="F:damaged DNA binding"/>
    <property type="evidence" value="ECO:0007669"/>
    <property type="project" value="InterPro"/>
</dbReference>
<comment type="similarity">
    <text evidence="1">Belongs to the FPG family.</text>
</comment>
<reference evidence="3" key="2">
    <citation type="journal article" date="2018" name="Nat. Commun.">
        <title>Tailed giant Tupanvirus possesses the most complete translational apparatus of the known virosphere.</title>
        <authorList>
            <person name="Abrahao J."/>
            <person name="Silva L."/>
            <person name="Silva L.S."/>
            <person name="Khalil J.Y.B."/>
            <person name="Rodrigues R."/>
            <person name="Arantes T."/>
            <person name="Assis F."/>
            <person name="Boratto P."/>
            <person name="Andrade M."/>
            <person name="Kroon E.G."/>
            <person name="Ribeiro B."/>
            <person name="Bergier I."/>
            <person name="Seligmann H."/>
            <person name="Ghigo E."/>
            <person name="Colson P."/>
            <person name="Levasseur A."/>
            <person name="Kroemer G."/>
            <person name="Raoult D."/>
            <person name="La Scola B."/>
        </authorList>
    </citation>
    <scope>NUCLEOTIDE SEQUENCE [LARGE SCALE GENOMIC DNA]</scope>
    <source>
        <strain evidence="3">Deep ocean</strain>
    </source>
</reference>
<keyword evidence="3" id="KW-0540">Nuclease</keyword>
<reference evidence="3" key="1">
    <citation type="submission" date="2017-06" db="EMBL/GenBank/DDBJ databases">
        <authorList>
            <person name="Assis F.L."/>
            <person name="Abrahao J.S."/>
            <person name="Silva L."/>
            <person name="Khalil J.B."/>
            <person name="Rodrigues R."/>
            <person name="Silva L.S."/>
            <person name="Boratto P."/>
            <person name="Andrade M."/>
            <person name="Kroon E.G."/>
            <person name="Ribeiro B."/>
            <person name="Bergier I."/>
            <person name="Seligmann H."/>
            <person name="Ghigo E."/>
            <person name="Colson P."/>
            <person name="Levasseur A."/>
            <person name="Raoult D."/>
            <person name="Scola B.L."/>
        </authorList>
    </citation>
    <scope>NUCLEOTIDE SEQUENCE</scope>
    <source>
        <strain evidence="3">Deep ocean</strain>
    </source>
</reference>
<sequence length="277" mass="32775">MVEAPRIRILYENIKFTKNKKIIRVSGASYQKIGINLNGYTIRKWWFAGKYMYTHLVKEGSREYVIRTHMMMYGKIIINNEREVNPRLIPFLILELDDKTTLTWYLTQIKILDPNCTTDQIKSNYNVCSSRKNILDSVKMMKYDISNVKYDRNLHMKHLLKGKQKHPNDIATDFLLDQKYFPGVGNILQQEVLYRCKVLPTRLLSEIDNNTILCFVDELKGIMNQLYQSYIRKRDGLSHEPILLMYHKGYCPLGHKTVTKIIGYHKRRTTWCPICQN</sequence>
<dbReference type="PANTHER" id="PTHR22993">
    <property type="entry name" value="FORMAMIDOPYRIMIDINE-DNA GLYCOSYLASE"/>
    <property type="match status" value="1"/>
</dbReference>
<dbReference type="Gene3D" id="3.20.190.10">
    <property type="entry name" value="MutM-like, N-terminal"/>
    <property type="match status" value="1"/>
</dbReference>
<dbReference type="SUPFAM" id="SSF81624">
    <property type="entry name" value="N-terminal domain of MutM-like DNA repair proteins"/>
    <property type="match status" value="1"/>
</dbReference>
<organism evidence="3">
    <name type="scientific">Tupanvirus deep ocean</name>
    <dbReference type="NCBI Taxonomy" id="2126984"/>
    <lineage>
        <taxon>Viruses</taxon>
        <taxon>Varidnaviria</taxon>
        <taxon>Bamfordvirae</taxon>
        <taxon>Nucleocytoviricota</taxon>
        <taxon>Megaviricetes</taxon>
        <taxon>Imitervirales</taxon>
        <taxon>Mimiviridae</taxon>
        <taxon>Megamimivirinae</taxon>
        <taxon>Tupanvirus</taxon>
        <taxon>Tupanvirus altamarinense</taxon>
    </lineage>
</organism>
<dbReference type="Pfam" id="PF06831">
    <property type="entry name" value="H2TH"/>
    <property type="match status" value="1"/>
</dbReference>
<dbReference type="GO" id="GO:0003906">
    <property type="term" value="F:DNA-(apurinic or apyrimidinic site) endonuclease activity"/>
    <property type="evidence" value="ECO:0007669"/>
    <property type="project" value="InterPro"/>
</dbReference>
<keyword evidence="3" id="KW-0255">Endonuclease</keyword>
<dbReference type="GO" id="GO:0006284">
    <property type="term" value="P:base-excision repair"/>
    <property type="evidence" value="ECO:0007669"/>
    <property type="project" value="InterPro"/>
</dbReference>
<dbReference type="InterPro" id="IPR015886">
    <property type="entry name" value="H2TH_FPG"/>
</dbReference>
<feature type="domain" description="Formamidopyrimidine-DNA glycosylase H2TH DNA-binding" evidence="2">
    <location>
        <begin position="158"/>
        <end position="225"/>
    </location>
</feature>
<name>A0A6N1NU02_9VIRU</name>
<dbReference type="Gene3D" id="1.10.8.50">
    <property type="match status" value="1"/>
</dbReference>
<dbReference type="SUPFAM" id="SSF46946">
    <property type="entry name" value="S13-like H2TH domain"/>
    <property type="match status" value="1"/>
</dbReference>
<dbReference type="InterPro" id="IPR010979">
    <property type="entry name" value="Ribosomal_uS13-like_H2TH"/>
</dbReference>
<dbReference type="RefSeq" id="YP_010780646.1">
    <property type="nucleotide sequence ID" value="NC_075038.1"/>
</dbReference>
<protein>
    <submittedName>
        <fullName evidence="3">Endonuclease VIII-like protein</fullName>
    </submittedName>
</protein>
<proteinExistence type="inferred from homology"/>
<dbReference type="GeneID" id="80517337"/>
<evidence type="ECO:0000256" key="1">
    <source>
        <dbReference type="ARBA" id="ARBA00009409"/>
    </source>
</evidence>
<dbReference type="EMBL" id="MF405918">
    <property type="protein sequence ID" value="QKU34032.1"/>
    <property type="molecule type" value="Genomic_DNA"/>
</dbReference>
<dbReference type="PANTHER" id="PTHR22993:SF9">
    <property type="entry name" value="FORMAMIDOPYRIMIDINE-DNA GLYCOSYLASE"/>
    <property type="match status" value="1"/>
</dbReference>
<dbReference type="GO" id="GO:0008270">
    <property type="term" value="F:zinc ion binding"/>
    <property type="evidence" value="ECO:0007669"/>
    <property type="project" value="InterPro"/>
</dbReference>
<dbReference type="InterPro" id="IPR035937">
    <property type="entry name" value="FPG_N"/>
</dbReference>
<accession>A0A6N1NU02</accession>
<dbReference type="KEGG" id="vg:80517337"/>